<proteinExistence type="predicted"/>
<evidence type="ECO:0000313" key="3">
    <source>
        <dbReference type="Proteomes" id="UP001153714"/>
    </source>
</evidence>
<organism evidence="2 3">
    <name type="scientific">Diatraea saccharalis</name>
    <name type="common">sugarcane borer</name>
    <dbReference type="NCBI Taxonomy" id="40085"/>
    <lineage>
        <taxon>Eukaryota</taxon>
        <taxon>Metazoa</taxon>
        <taxon>Ecdysozoa</taxon>
        <taxon>Arthropoda</taxon>
        <taxon>Hexapoda</taxon>
        <taxon>Insecta</taxon>
        <taxon>Pterygota</taxon>
        <taxon>Neoptera</taxon>
        <taxon>Endopterygota</taxon>
        <taxon>Lepidoptera</taxon>
        <taxon>Glossata</taxon>
        <taxon>Ditrysia</taxon>
        <taxon>Pyraloidea</taxon>
        <taxon>Crambidae</taxon>
        <taxon>Crambinae</taxon>
        <taxon>Diatraea</taxon>
    </lineage>
</organism>
<feature type="transmembrane region" description="Helical" evidence="1">
    <location>
        <begin position="87"/>
        <end position="110"/>
    </location>
</feature>
<feature type="transmembrane region" description="Helical" evidence="1">
    <location>
        <begin position="41"/>
        <end position="67"/>
    </location>
</feature>
<reference evidence="2" key="1">
    <citation type="submission" date="2021-12" db="EMBL/GenBank/DDBJ databases">
        <authorList>
            <person name="King R."/>
        </authorList>
    </citation>
    <scope>NUCLEOTIDE SEQUENCE</scope>
</reference>
<keyword evidence="1" id="KW-0812">Transmembrane</keyword>
<name>A0A9N9QWQ4_9NEOP</name>
<keyword evidence="1" id="KW-1133">Transmembrane helix</keyword>
<protein>
    <submittedName>
        <fullName evidence="2">Uncharacterized protein</fullName>
    </submittedName>
</protein>
<gene>
    <name evidence="2" type="ORF">DIATSA_LOCUS2948</name>
</gene>
<dbReference type="OrthoDB" id="7465967at2759"/>
<dbReference type="AlphaFoldDB" id="A0A9N9QWQ4"/>
<keyword evidence="1" id="KW-0472">Membrane</keyword>
<reference evidence="2" key="2">
    <citation type="submission" date="2022-10" db="EMBL/GenBank/DDBJ databases">
        <authorList>
            <consortium name="ENA_rothamsted_submissions"/>
            <consortium name="culmorum"/>
            <person name="King R."/>
        </authorList>
    </citation>
    <scope>NUCLEOTIDE SEQUENCE</scope>
</reference>
<evidence type="ECO:0000313" key="2">
    <source>
        <dbReference type="EMBL" id="CAG9784884.1"/>
    </source>
</evidence>
<keyword evidence="3" id="KW-1185">Reference proteome</keyword>
<accession>A0A9N9QWQ4</accession>
<evidence type="ECO:0000256" key="1">
    <source>
        <dbReference type="SAM" id="Phobius"/>
    </source>
</evidence>
<sequence>MCNLLYALAQTIVCAIQTVIRLFLTILIMTENLIRMILQNAYNLISFLLQLISLLPICIVFIVTSRLKCLLCSGGLCPFGRANCDCLMSIVALAILFFVLRATGVLDKLLNNFGYDKTRSLSSLNESGNMKFQ</sequence>
<feature type="transmembrane region" description="Helical" evidence="1">
    <location>
        <begin position="6"/>
        <end position="29"/>
    </location>
</feature>
<dbReference type="Proteomes" id="UP001153714">
    <property type="component" value="Chromosome 13"/>
</dbReference>
<dbReference type="EMBL" id="OU893344">
    <property type="protein sequence ID" value="CAG9784884.1"/>
    <property type="molecule type" value="Genomic_DNA"/>
</dbReference>